<evidence type="ECO:0000313" key="5">
    <source>
        <dbReference type="EMBL" id="RSV07163.1"/>
    </source>
</evidence>
<name>A0A1L6JFD8_9SPHN</name>
<dbReference type="GO" id="GO:0006310">
    <property type="term" value="P:DNA recombination"/>
    <property type="evidence" value="ECO:0007669"/>
    <property type="project" value="UniProtKB-KW"/>
</dbReference>
<accession>A0A1L6JFD8</accession>
<evidence type="ECO:0000313" key="6">
    <source>
        <dbReference type="EMBL" id="RSY85519.1"/>
    </source>
</evidence>
<dbReference type="Pfam" id="PF00589">
    <property type="entry name" value="Phage_integrase"/>
    <property type="match status" value="1"/>
</dbReference>
<feature type="domain" description="Tyr recombinase" evidence="3">
    <location>
        <begin position="226"/>
        <end position="419"/>
    </location>
</feature>
<dbReference type="Proteomes" id="UP000185161">
    <property type="component" value="Chromosome"/>
</dbReference>
<dbReference type="EMBL" id="QQYZ01000008">
    <property type="protein sequence ID" value="RSY85519.1"/>
    <property type="molecule type" value="Genomic_DNA"/>
</dbReference>
<dbReference type="Proteomes" id="UP000287746">
    <property type="component" value="Unassembled WGS sequence"/>
</dbReference>
<dbReference type="RefSeq" id="WP_066573147.1">
    <property type="nucleotide sequence ID" value="NZ_CP018820.1"/>
</dbReference>
<dbReference type="SUPFAM" id="SSF56349">
    <property type="entry name" value="DNA breaking-rejoining enzymes"/>
    <property type="match status" value="1"/>
</dbReference>
<keyword evidence="1" id="KW-0229">DNA integration</keyword>
<organism evidence="4 7">
    <name type="scientific">Sphingomonas koreensis</name>
    <dbReference type="NCBI Taxonomy" id="93064"/>
    <lineage>
        <taxon>Bacteria</taxon>
        <taxon>Pseudomonadati</taxon>
        <taxon>Pseudomonadota</taxon>
        <taxon>Alphaproteobacteria</taxon>
        <taxon>Sphingomonadales</taxon>
        <taxon>Sphingomonadaceae</taxon>
        <taxon>Sphingomonas</taxon>
    </lineage>
</organism>
<evidence type="ECO:0000313" key="8">
    <source>
        <dbReference type="Proteomes" id="UP000286681"/>
    </source>
</evidence>
<dbReference type="Gene3D" id="1.10.443.10">
    <property type="entry name" value="Intergrase catalytic core"/>
    <property type="match status" value="1"/>
</dbReference>
<gene>
    <name evidence="4" type="ORF">BRX40_21410</name>
    <name evidence="5" type="ORF">CA257_04005</name>
    <name evidence="6" type="ORF">DAH66_10670</name>
</gene>
<reference evidence="4" key="1">
    <citation type="submission" date="2016-12" db="EMBL/GenBank/DDBJ databases">
        <title>Whole genome sequencing of Sphingomonas koreensis.</title>
        <authorList>
            <person name="Conlan S."/>
            <person name="Thomas P.J."/>
            <person name="Mullikin J."/>
            <person name="Palmore T.N."/>
            <person name="Frank K.M."/>
            <person name="Segre J.A."/>
        </authorList>
    </citation>
    <scope>NUCLEOTIDE SEQUENCE</scope>
    <source>
        <strain evidence="4">ABOJV</strain>
    </source>
</reference>
<evidence type="ECO:0000313" key="4">
    <source>
        <dbReference type="EMBL" id="APR54644.1"/>
    </source>
</evidence>
<dbReference type="PANTHER" id="PTHR30349">
    <property type="entry name" value="PHAGE INTEGRASE-RELATED"/>
    <property type="match status" value="1"/>
</dbReference>
<dbReference type="KEGG" id="skr:BRX40_21410"/>
<dbReference type="InterPro" id="IPR002104">
    <property type="entry name" value="Integrase_catalytic"/>
</dbReference>
<dbReference type="EMBL" id="QQWO01000002">
    <property type="protein sequence ID" value="RSV07163.1"/>
    <property type="molecule type" value="Genomic_DNA"/>
</dbReference>
<dbReference type="InterPro" id="IPR050090">
    <property type="entry name" value="Tyrosine_recombinase_XerCD"/>
</dbReference>
<dbReference type="GO" id="GO:0003677">
    <property type="term" value="F:DNA binding"/>
    <property type="evidence" value="ECO:0007669"/>
    <property type="project" value="InterPro"/>
</dbReference>
<dbReference type="GO" id="GO:0015074">
    <property type="term" value="P:DNA integration"/>
    <property type="evidence" value="ECO:0007669"/>
    <property type="project" value="UniProtKB-KW"/>
</dbReference>
<evidence type="ECO:0000259" key="3">
    <source>
        <dbReference type="PROSITE" id="PS51898"/>
    </source>
</evidence>
<evidence type="ECO:0000256" key="1">
    <source>
        <dbReference type="ARBA" id="ARBA00022908"/>
    </source>
</evidence>
<dbReference type="EMBL" id="CP018820">
    <property type="protein sequence ID" value="APR54644.1"/>
    <property type="molecule type" value="Genomic_DNA"/>
</dbReference>
<dbReference type="GeneID" id="44135128"/>
<dbReference type="PROSITE" id="PS51898">
    <property type="entry name" value="TYR_RECOMBINASE"/>
    <property type="match status" value="1"/>
</dbReference>
<dbReference type="InterPro" id="IPR013762">
    <property type="entry name" value="Integrase-like_cat_sf"/>
</dbReference>
<dbReference type="OrthoDB" id="7465727at2"/>
<dbReference type="STRING" id="93064.BRX40_21410"/>
<dbReference type="InterPro" id="IPR011010">
    <property type="entry name" value="DNA_brk_join_enz"/>
</dbReference>
<evidence type="ECO:0000313" key="7">
    <source>
        <dbReference type="Proteomes" id="UP000185161"/>
    </source>
</evidence>
<reference evidence="7" key="2">
    <citation type="submission" date="2016-12" db="EMBL/GenBank/DDBJ databases">
        <title>Whole genome sequencing of Sphingomonas sp. ABOJV.</title>
        <authorList>
            <person name="Conlan S."/>
            <person name="Thomas P.J."/>
            <person name="Mullikin J."/>
            <person name="Palmore T.N."/>
            <person name="Frank K.M."/>
            <person name="Segre J.A."/>
        </authorList>
    </citation>
    <scope>NUCLEOTIDE SEQUENCE [LARGE SCALE GENOMIC DNA]</scope>
    <source>
        <strain evidence="7">ABOJV</strain>
    </source>
</reference>
<dbReference type="PANTHER" id="PTHR30349:SF64">
    <property type="entry name" value="PROPHAGE INTEGRASE INTD-RELATED"/>
    <property type="match status" value="1"/>
</dbReference>
<dbReference type="Proteomes" id="UP000286681">
    <property type="component" value="Unassembled WGS sequence"/>
</dbReference>
<keyword evidence="7" id="KW-1185">Reference proteome</keyword>
<evidence type="ECO:0000256" key="2">
    <source>
        <dbReference type="ARBA" id="ARBA00023172"/>
    </source>
</evidence>
<reference evidence="8 9" key="3">
    <citation type="submission" date="2018-07" db="EMBL/GenBank/DDBJ databases">
        <title>Genomic and Epidemiologic Investigation of an Indolent Hospital Outbreak.</title>
        <authorList>
            <person name="Johnson R.C."/>
            <person name="Deming C."/>
            <person name="Conlan S."/>
            <person name="Zellmer C.J."/>
            <person name="Michelin A.V."/>
            <person name="Lee-Lin S."/>
            <person name="Thomas P.J."/>
            <person name="Park M."/>
            <person name="Weingarten R.A."/>
            <person name="Less J."/>
            <person name="Dekker J.P."/>
            <person name="Frank K.M."/>
            <person name="Musser K.A."/>
            <person name="Mcquiston J.R."/>
            <person name="Henderson D.K."/>
            <person name="Lau A.F."/>
            <person name="Palmore T.N."/>
            <person name="Segre J.A."/>
        </authorList>
    </citation>
    <scope>NUCLEOTIDE SEQUENCE [LARGE SCALE GENOMIC DNA]</scope>
    <source>
        <strain evidence="6 9">SK-CDC1_0717</strain>
        <strain evidence="5 8">SK-NIH.Env10_0317</strain>
    </source>
</reference>
<evidence type="ECO:0000313" key="9">
    <source>
        <dbReference type="Proteomes" id="UP000287746"/>
    </source>
</evidence>
<protein>
    <submittedName>
        <fullName evidence="5">Integrase</fullName>
    </submittedName>
</protein>
<proteinExistence type="predicted"/>
<dbReference type="AlphaFoldDB" id="A0A1L6JFD8"/>
<sequence length="430" mass="48098">MARTAVEVRIQDRTARARLLPRKRPYWRQLSQGQFLGYYRGKLKGAWIARYHCADTQAYVTGTLGEADDLRDANGRDILSYKQAFDAALHWIEIETNGPASSASDPAMTVGDATRTYVAMRDARRSSQAGRTLNSDAHYKLNRFVLEDEKLSSVTLACLSESDLRAWQLRLARKKPASIQRVVNDLKAALNAAFVEHRKALPADLPTTIKYGLKIDAPEVLITVARDNQILSDDEVRRIVAAALRLEEDFGRLVALLAATGARFSQLARMTVGDVQAEQARLMIPQSFKGRKRQLQYIRVQVGQDILAALRPVTEGRTLSAPLLEHWRHRQTGPMEWVRVDRGPWSAPSEMTRMWKRTVTAAGLPAATIPYGLRHSSIVRGLRAGLPIRLVAALHDTSVAMIERHYSRWITEGLDELVARAVVPLMPIAA</sequence>
<keyword evidence="2" id="KW-0233">DNA recombination</keyword>